<dbReference type="SMART" id="SM00240">
    <property type="entry name" value="FHA"/>
    <property type="match status" value="2"/>
</dbReference>
<name>A0A7Z0QT13_9GAMM</name>
<dbReference type="InterPro" id="IPR050923">
    <property type="entry name" value="Cell_Proc_Reg/RNA_Proc"/>
</dbReference>
<dbReference type="PANTHER" id="PTHR23308">
    <property type="entry name" value="NUCLEAR INHIBITOR OF PROTEIN PHOSPHATASE-1"/>
    <property type="match status" value="1"/>
</dbReference>
<keyword evidence="1" id="KW-1133">Transmembrane helix</keyword>
<keyword evidence="4" id="KW-1185">Reference proteome</keyword>
<reference evidence="3 4" key="1">
    <citation type="submission" date="2020-07" db="EMBL/GenBank/DDBJ databases">
        <title>isolation of Luteimonas sp. SJ-16.</title>
        <authorList>
            <person name="Huang X.-X."/>
            <person name="Xu L."/>
            <person name="Sun J.-Q."/>
        </authorList>
    </citation>
    <scope>NUCLEOTIDE SEQUENCE [LARGE SCALE GENOMIC DNA]</scope>
    <source>
        <strain evidence="3 4">SJ-16</strain>
    </source>
</reference>
<organism evidence="3 4">
    <name type="scientific">Luteimonas deserti</name>
    <dbReference type="NCBI Taxonomy" id="2752306"/>
    <lineage>
        <taxon>Bacteria</taxon>
        <taxon>Pseudomonadati</taxon>
        <taxon>Pseudomonadota</taxon>
        <taxon>Gammaproteobacteria</taxon>
        <taxon>Lysobacterales</taxon>
        <taxon>Lysobacteraceae</taxon>
        <taxon>Luteimonas</taxon>
    </lineage>
</organism>
<dbReference type="PROSITE" id="PS50006">
    <property type="entry name" value="FHA_DOMAIN"/>
    <property type="match status" value="1"/>
</dbReference>
<dbReference type="InterPro" id="IPR008984">
    <property type="entry name" value="SMAD_FHA_dom_sf"/>
</dbReference>
<dbReference type="RefSeq" id="WP_180545418.1">
    <property type="nucleotide sequence ID" value="NZ_JACCJZ010000017.1"/>
</dbReference>
<comment type="caution">
    <text evidence="3">The sequence shown here is derived from an EMBL/GenBank/DDBJ whole genome shotgun (WGS) entry which is preliminary data.</text>
</comment>
<dbReference type="Gene3D" id="2.60.200.20">
    <property type="match status" value="2"/>
</dbReference>
<protein>
    <submittedName>
        <fullName evidence="3">FHA domain-containing protein</fullName>
    </submittedName>
</protein>
<proteinExistence type="predicted"/>
<feature type="transmembrane region" description="Helical" evidence="1">
    <location>
        <begin position="258"/>
        <end position="277"/>
    </location>
</feature>
<keyword evidence="1" id="KW-0812">Transmembrane</keyword>
<keyword evidence="1" id="KW-0472">Membrane</keyword>
<sequence length="279" mass="28903">MSALHARAVAHESEEMKLVFPNGEHGQVLLSAGVNRIGTAAEGAVVLSGHALNPLHCEIHVTGTGANLQVPQGGGPVAVNGKPVEHIMALRSGDQIDIGAVVATFAPLEPERGTAAPDVARHADEDTGATRVRAALPRFVLRGISGAVADRAFPVGGPVVIGRAPECDITLPDDEISRRHALVKPVGDGLSVEDLDSSNGTYINDRRVQHGFLSPGDALRLDAVSFLLVAPELDIPPDAARGTRIDAAPVARGAARRWVPIMLVAAVALAIALFALLPG</sequence>
<evidence type="ECO:0000256" key="1">
    <source>
        <dbReference type="SAM" id="Phobius"/>
    </source>
</evidence>
<dbReference type="SUPFAM" id="SSF49879">
    <property type="entry name" value="SMAD/FHA domain"/>
    <property type="match status" value="2"/>
</dbReference>
<evidence type="ECO:0000259" key="2">
    <source>
        <dbReference type="PROSITE" id="PS50006"/>
    </source>
</evidence>
<evidence type="ECO:0000313" key="3">
    <source>
        <dbReference type="EMBL" id="NYZ63210.1"/>
    </source>
</evidence>
<dbReference type="AlphaFoldDB" id="A0A7Z0QT13"/>
<gene>
    <name evidence="3" type="ORF">H0E82_10600</name>
</gene>
<accession>A0A7Z0QT13</accession>
<evidence type="ECO:0000313" key="4">
    <source>
        <dbReference type="Proteomes" id="UP000589896"/>
    </source>
</evidence>
<dbReference type="EMBL" id="JACCJZ010000017">
    <property type="protein sequence ID" value="NYZ63210.1"/>
    <property type="molecule type" value="Genomic_DNA"/>
</dbReference>
<dbReference type="CDD" id="cd00060">
    <property type="entry name" value="FHA"/>
    <property type="match status" value="2"/>
</dbReference>
<dbReference type="Pfam" id="PF00498">
    <property type="entry name" value="FHA"/>
    <property type="match status" value="1"/>
</dbReference>
<dbReference type="InterPro" id="IPR000253">
    <property type="entry name" value="FHA_dom"/>
</dbReference>
<dbReference type="Proteomes" id="UP000589896">
    <property type="component" value="Unassembled WGS sequence"/>
</dbReference>
<feature type="domain" description="FHA" evidence="2">
    <location>
        <begin position="159"/>
        <end position="208"/>
    </location>
</feature>